<evidence type="ECO:0000256" key="1">
    <source>
        <dbReference type="ARBA" id="ARBA00023015"/>
    </source>
</evidence>
<reference evidence="7" key="1">
    <citation type="journal article" date="2019" name="Int. J. Syst. Evol. Microbiol.">
        <title>The Global Catalogue of Microorganisms (GCM) 10K type strain sequencing project: providing services to taxonomists for standard genome sequencing and annotation.</title>
        <authorList>
            <consortium name="The Broad Institute Genomics Platform"/>
            <consortium name="The Broad Institute Genome Sequencing Center for Infectious Disease"/>
            <person name="Wu L."/>
            <person name="Ma J."/>
        </authorList>
    </citation>
    <scope>NUCLEOTIDE SEQUENCE [LARGE SCALE GENOMIC DNA]</scope>
    <source>
        <strain evidence="7">JCM 17688</strain>
    </source>
</reference>
<gene>
    <name evidence="6" type="ORF">GCM10023147_24290</name>
</gene>
<evidence type="ECO:0000256" key="4">
    <source>
        <dbReference type="PROSITE-ProRule" id="PRU00335"/>
    </source>
</evidence>
<keyword evidence="2 4" id="KW-0238">DNA-binding</keyword>
<sequence length="215" mass="23178">MLTHMADDRTDVRRTQAQRRETMVALLIEATVDAIDELGYASASIQQVVTRAGVSQGALFRHFPTRLDLVAATAQQVLERQVDAFEESAGALDERADARSILTAVRDLAGSRNAGVVREIVMAARSDILLRQKLAPHIEAHYRRLGEIADTLPMLAMLPCPTRRAVVTLVTVVFDGEAVRDAVLPDAETADAEFEILIMLTLALGVGAAPVVGGP</sequence>
<dbReference type="InterPro" id="IPR050109">
    <property type="entry name" value="HTH-type_TetR-like_transc_reg"/>
</dbReference>
<evidence type="ECO:0000256" key="3">
    <source>
        <dbReference type="ARBA" id="ARBA00023163"/>
    </source>
</evidence>
<evidence type="ECO:0000313" key="7">
    <source>
        <dbReference type="Proteomes" id="UP001500635"/>
    </source>
</evidence>
<dbReference type="PROSITE" id="PS50977">
    <property type="entry name" value="HTH_TETR_2"/>
    <property type="match status" value="1"/>
</dbReference>
<keyword evidence="7" id="KW-1185">Reference proteome</keyword>
<dbReference type="PANTHER" id="PTHR30055">
    <property type="entry name" value="HTH-TYPE TRANSCRIPTIONAL REGULATOR RUTR"/>
    <property type="match status" value="1"/>
</dbReference>
<dbReference type="PANTHER" id="PTHR30055:SF234">
    <property type="entry name" value="HTH-TYPE TRANSCRIPTIONAL REGULATOR BETI"/>
    <property type="match status" value="1"/>
</dbReference>
<dbReference type="InterPro" id="IPR001647">
    <property type="entry name" value="HTH_TetR"/>
</dbReference>
<name>A0ABP8JND1_9ACTN</name>
<keyword evidence="3" id="KW-0804">Transcription</keyword>
<protein>
    <submittedName>
        <fullName evidence="6">TetR/AcrR family transcriptional regulator</fullName>
    </submittedName>
</protein>
<dbReference type="EMBL" id="BAABFR010000033">
    <property type="protein sequence ID" value="GAA4393498.1"/>
    <property type="molecule type" value="Genomic_DNA"/>
</dbReference>
<accession>A0ABP8JND1</accession>
<proteinExistence type="predicted"/>
<dbReference type="Proteomes" id="UP001500635">
    <property type="component" value="Unassembled WGS sequence"/>
</dbReference>
<feature type="DNA-binding region" description="H-T-H motif" evidence="4">
    <location>
        <begin position="44"/>
        <end position="63"/>
    </location>
</feature>
<evidence type="ECO:0000256" key="2">
    <source>
        <dbReference type="ARBA" id="ARBA00023125"/>
    </source>
</evidence>
<feature type="domain" description="HTH tetR-type" evidence="5">
    <location>
        <begin position="21"/>
        <end position="81"/>
    </location>
</feature>
<dbReference type="Gene3D" id="1.10.357.10">
    <property type="entry name" value="Tetracycline Repressor, domain 2"/>
    <property type="match status" value="1"/>
</dbReference>
<organism evidence="6 7">
    <name type="scientific">Tsukamurella soli</name>
    <dbReference type="NCBI Taxonomy" id="644556"/>
    <lineage>
        <taxon>Bacteria</taxon>
        <taxon>Bacillati</taxon>
        <taxon>Actinomycetota</taxon>
        <taxon>Actinomycetes</taxon>
        <taxon>Mycobacteriales</taxon>
        <taxon>Tsukamurellaceae</taxon>
        <taxon>Tsukamurella</taxon>
    </lineage>
</organism>
<dbReference type="PRINTS" id="PR00455">
    <property type="entry name" value="HTHTETR"/>
</dbReference>
<keyword evidence="1" id="KW-0805">Transcription regulation</keyword>
<comment type="caution">
    <text evidence="6">The sequence shown here is derived from an EMBL/GenBank/DDBJ whole genome shotgun (WGS) entry which is preliminary data.</text>
</comment>
<evidence type="ECO:0000313" key="6">
    <source>
        <dbReference type="EMBL" id="GAA4393498.1"/>
    </source>
</evidence>
<dbReference type="Pfam" id="PF00440">
    <property type="entry name" value="TetR_N"/>
    <property type="match status" value="1"/>
</dbReference>
<evidence type="ECO:0000259" key="5">
    <source>
        <dbReference type="PROSITE" id="PS50977"/>
    </source>
</evidence>
<dbReference type="InterPro" id="IPR009057">
    <property type="entry name" value="Homeodomain-like_sf"/>
</dbReference>
<dbReference type="SUPFAM" id="SSF46689">
    <property type="entry name" value="Homeodomain-like"/>
    <property type="match status" value="1"/>
</dbReference>